<reference evidence="3 4" key="1">
    <citation type="submission" date="2024-06" db="EMBL/GenBank/DDBJ databases">
        <authorList>
            <person name="Li F."/>
        </authorList>
    </citation>
    <scope>NUCLEOTIDE SEQUENCE [LARGE SCALE GENOMIC DNA]</scope>
    <source>
        <strain evidence="3 4">GXAS 311</strain>
    </source>
</reference>
<name>A0ABV2BPF7_9GAMM</name>
<dbReference type="PANTHER" id="PTHR46558">
    <property type="entry name" value="TRACRIPTIONAL REGULATORY PROTEIN-RELATED-RELATED"/>
    <property type="match status" value="1"/>
</dbReference>
<dbReference type="PANTHER" id="PTHR46558:SF11">
    <property type="entry name" value="HTH-TYPE TRANSCRIPTIONAL REGULATOR XRE"/>
    <property type="match status" value="1"/>
</dbReference>
<dbReference type="InterPro" id="IPR001387">
    <property type="entry name" value="Cro/C1-type_HTH"/>
</dbReference>
<dbReference type="Pfam" id="PF13560">
    <property type="entry name" value="HTH_31"/>
    <property type="match status" value="1"/>
</dbReference>
<evidence type="ECO:0000313" key="3">
    <source>
        <dbReference type="EMBL" id="MET1253818.1"/>
    </source>
</evidence>
<proteinExistence type="predicted"/>
<dbReference type="Gene3D" id="1.10.260.40">
    <property type="entry name" value="lambda repressor-like DNA-binding domains"/>
    <property type="match status" value="1"/>
</dbReference>
<keyword evidence="1" id="KW-0238">DNA-binding</keyword>
<dbReference type="SMART" id="SM00530">
    <property type="entry name" value="HTH_XRE"/>
    <property type="match status" value="1"/>
</dbReference>
<dbReference type="PROSITE" id="PS50943">
    <property type="entry name" value="HTH_CROC1"/>
    <property type="match status" value="1"/>
</dbReference>
<feature type="domain" description="HTH cro/C1-type" evidence="2">
    <location>
        <begin position="7"/>
        <end position="62"/>
    </location>
</feature>
<keyword evidence="4" id="KW-1185">Reference proteome</keyword>
<sequence length="113" mass="12638">MSLSAKLRDLRANRQVSLQVVADAIGVSKPHVWELEKGKTKNPSLELLKKLAKYYGVTIDFLAGESDEQPKNQKITALLRQIDPDNKSEEDLKVIETAIEMALSFLETKKDGV</sequence>
<dbReference type="CDD" id="cd00093">
    <property type="entry name" value="HTH_XRE"/>
    <property type="match status" value="1"/>
</dbReference>
<evidence type="ECO:0000313" key="4">
    <source>
        <dbReference type="Proteomes" id="UP001548189"/>
    </source>
</evidence>
<comment type="caution">
    <text evidence="3">The sequence shown here is derived from an EMBL/GenBank/DDBJ whole genome shotgun (WGS) entry which is preliminary data.</text>
</comment>
<evidence type="ECO:0000259" key="2">
    <source>
        <dbReference type="PROSITE" id="PS50943"/>
    </source>
</evidence>
<protein>
    <submittedName>
        <fullName evidence="3">Helix-turn-helix transcriptional regulator</fullName>
    </submittedName>
</protein>
<dbReference type="Proteomes" id="UP001548189">
    <property type="component" value="Unassembled WGS sequence"/>
</dbReference>
<dbReference type="SUPFAM" id="SSF47413">
    <property type="entry name" value="lambda repressor-like DNA-binding domains"/>
    <property type="match status" value="1"/>
</dbReference>
<accession>A0ABV2BPF7</accession>
<dbReference type="RefSeq" id="WP_353873358.1">
    <property type="nucleotide sequence ID" value="NZ_JBEVCJ010000001.1"/>
</dbReference>
<gene>
    <name evidence="3" type="ORF">ABVT43_01650</name>
</gene>
<evidence type="ECO:0000256" key="1">
    <source>
        <dbReference type="ARBA" id="ARBA00023125"/>
    </source>
</evidence>
<dbReference type="EMBL" id="JBEVCJ010000001">
    <property type="protein sequence ID" value="MET1253818.1"/>
    <property type="molecule type" value="Genomic_DNA"/>
</dbReference>
<dbReference type="InterPro" id="IPR010982">
    <property type="entry name" value="Lambda_DNA-bd_dom_sf"/>
</dbReference>
<organism evidence="3 4">
    <name type="scientific">Aliikangiella maris</name>
    <dbReference type="NCBI Taxonomy" id="3162458"/>
    <lineage>
        <taxon>Bacteria</taxon>
        <taxon>Pseudomonadati</taxon>
        <taxon>Pseudomonadota</taxon>
        <taxon>Gammaproteobacteria</taxon>
        <taxon>Oceanospirillales</taxon>
        <taxon>Pleioneaceae</taxon>
        <taxon>Aliikangiella</taxon>
    </lineage>
</organism>